<dbReference type="EMBL" id="LT854259">
    <property type="protein sequence ID" value="SMR55711.1"/>
    <property type="molecule type" value="Genomic_DNA"/>
</dbReference>
<evidence type="ECO:0000313" key="3">
    <source>
        <dbReference type="Proteomes" id="UP000245764"/>
    </source>
</evidence>
<feature type="compositionally biased region" description="Low complexity" evidence="1">
    <location>
        <begin position="51"/>
        <end position="60"/>
    </location>
</feature>
<reference evidence="3" key="1">
    <citation type="submission" date="2017-05" db="EMBL/GenBank/DDBJ databases">
        <authorList>
            <person name="Song R."/>
            <person name="Chenine A.L."/>
            <person name="Ruprecht R.M."/>
        </authorList>
    </citation>
    <scope>NUCLEOTIDE SEQUENCE [LARGE SCALE GENOMIC DNA]</scope>
</reference>
<gene>
    <name evidence="2" type="ORF">ZT1E4_G8059</name>
</gene>
<dbReference type="Proteomes" id="UP000245764">
    <property type="component" value="Chromosome 7"/>
</dbReference>
<sequence>MGTKDGNRQCQSGYSRQPYVESDPEDEATEQPPAAAEPTDTEEATTFQSLPMAAPAHTPSSPTPSTPNKNAAPNRTAPVPSPSTPSGVSPDRYVPFSIPHRHQDFRSEPTTPLPTIVLSNLLKDSPSENSSNRFSFVTGSASDGAPARNMFGSELDLTCELASQ</sequence>
<organism evidence="2 3">
    <name type="scientific">Zymoseptoria tritici ST99CH_1E4</name>
    <dbReference type="NCBI Taxonomy" id="1276532"/>
    <lineage>
        <taxon>Eukaryota</taxon>
        <taxon>Fungi</taxon>
        <taxon>Dikarya</taxon>
        <taxon>Ascomycota</taxon>
        <taxon>Pezizomycotina</taxon>
        <taxon>Dothideomycetes</taxon>
        <taxon>Dothideomycetidae</taxon>
        <taxon>Mycosphaerellales</taxon>
        <taxon>Mycosphaerellaceae</taxon>
        <taxon>Zymoseptoria</taxon>
    </lineage>
</organism>
<feature type="region of interest" description="Disordered" evidence="1">
    <location>
        <begin position="1"/>
        <end position="97"/>
    </location>
</feature>
<evidence type="ECO:0000313" key="2">
    <source>
        <dbReference type="EMBL" id="SMR55711.1"/>
    </source>
</evidence>
<proteinExistence type="predicted"/>
<dbReference type="AlphaFoldDB" id="A0A2H1GQD3"/>
<name>A0A2H1GQD3_ZYMTR</name>
<accession>A0A2H1GQD3</accession>
<evidence type="ECO:0000256" key="1">
    <source>
        <dbReference type="SAM" id="MobiDB-lite"/>
    </source>
</evidence>
<protein>
    <submittedName>
        <fullName evidence="2">Uncharacterized protein</fullName>
    </submittedName>
</protein>